<evidence type="ECO:0000313" key="8">
    <source>
        <dbReference type="Proteomes" id="UP000184188"/>
    </source>
</evidence>
<dbReference type="InterPro" id="IPR058543">
    <property type="entry name" value="Beta-prop_RSE1/DDB1/CPSF1_2nd"/>
</dbReference>
<evidence type="ECO:0000259" key="4">
    <source>
        <dbReference type="Pfam" id="PF03178"/>
    </source>
</evidence>
<evidence type="ECO:0000313" key="7">
    <source>
        <dbReference type="EMBL" id="OJJ47720.1"/>
    </source>
</evidence>
<comment type="subcellular location">
    <subcellularLocation>
        <location evidence="1">Nucleus</location>
    </subcellularLocation>
</comment>
<evidence type="ECO:0000256" key="2">
    <source>
        <dbReference type="ARBA" id="ARBA00022664"/>
    </source>
</evidence>
<dbReference type="Pfam" id="PF03178">
    <property type="entry name" value="CPSF_A"/>
    <property type="match status" value="1"/>
</dbReference>
<evidence type="ECO:0000259" key="5">
    <source>
        <dbReference type="Pfam" id="PF10433"/>
    </source>
</evidence>
<gene>
    <name evidence="7" type="ORF">ASPZODRAFT_1759696</name>
</gene>
<sequence length="1264" mass="140689">MEAISTVRPARPKMGLLSQTAIPSPTIQWVVPARLRHKLRNDVVFVGERSLQIREAVSGIHLEDVAVKSDFDAQIMAAKVINVSAEPPWEAQMKMGAKNTPSAASIDSRDDLPPQILVLTLATRELVFLCFADEEGKEFITFHRPLPTDVSLFERFGRSVAVDPRSRAIAIAATSDYFGVFMLKPSHVLQSEIAGKKLDPIVEERFFRVDGDILFMDFLYPKAEDGDTIILLLLVAKGKQTQAVFYDWDAQDGLREAPPRVVKRLLPVEDRLPTLLAPLTKSSSFMIMTTTSIAIYKDIPSDPRKQPRRYPIPLPDRVSQRAPLWTRWARPCRNWRYSQQHDGIYLCREDGKLFYMEISNEGDIEQHNYLGQLCSDVDGAFNILDIGFEGGDLLLAAGNMGDGGLFIQKARDLPRCVQKFSNWGPVIDSVFINSSDPTPPPGAPTEGRLFVCSGSTIGQGAIMELRHGIQAQIGLVIPLDELSSARDIWTMADNVNGGSYILISDPMSSVLLYLPTDAGEDISAIDEAESGINGSRQTLAAGCTPFGILIQVTEKSLHCGSIPIAPSVNFSVELEAHQTVIAAAINEAVSTIVMAVRSHNEIHLRFSKVLFDGQEIKMVEIGEPVAIEYEPICLSVEVFGSTAFLFVGTGNGRIAVYHVEEHAITYLVDHSIQLETDEDISKAVETLARISADVDTSRERSILFCGLRSGILIPLGIKFDSEDAVSPIELRQFSPRQLGRTSVRLLGRGSFALLTCAEGFWRVSHVRDSESGGYSLERIWITDQNNPAYNQRSIDVFTVINTPLDSQPDSLSESLFCVTEEQLLICTIGRKAGPVPRRISLPGSANRLAYSKHLQSLVVAYSTTELDMTVDPIRRYTRPIIDFVDPDTQLSEISHIHDPDTSERPWRPLGAAGEKITCLLEWTPRQGDEKYHFIVICTSRKQQQDLPRGRVIFLQASRDPRTSRIECTVKHIHKFENPVYSIAPYGASTLMVATGYDIVPLENKLSETRWPRSARYTLLSPAVSITVHEPYLYVSTARESLVILKVSDDRLLLHAHDRVKREGLSHCHLIDGPQLTLASSKGGTVSLLTERGITDKDKLIPVAVSEAHLPLSVSRLLLHPDPTPSNHSPSLYGTTLDGTVYRFSPLRETEWRLLRFLQNLAVRDPLISPFTPRRKRRYGLADIEPLDDKPSLMHVDGDILTRLADAGTSHLRQMLTARVVPRDLALERRIFERFSQMAADVLGNPSDPVKEVLVWMRDMLHVGL</sequence>
<dbReference type="InterPro" id="IPR050358">
    <property type="entry name" value="RSE1/DDB1/CFT1"/>
</dbReference>
<dbReference type="GO" id="GO:0006397">
    <property type="term" value="P:mRNA processing"/>
    <property type="evidence" value="ECO:0007669"/>
    <property type="project" value="UniProtKB-KW"/>
</dbReference>
<dbReference type="InterPro" id="IPR015943">
    <property type="entry name" value="WD40/YVTN_repeat-like_dom_sf"/>
</dbReference>
<dbReference type="InterPro" id="IPR004871">
    <property type="entry name" value="RSE1/DDB1/CPSF1_C"/>
</dbReference>
<dbReference type="PANTHER" id="PTHR10644">
    <property type="entry name" value="DNA REPAIR/RNA PROCESSING CPSF FAMILY"/>
    <property type="match status" value="1"/>
</dbReference>
<evidence type="ECO:0000256" key="3">
    <source>
        <dbReference type="ARBA" id="ARBA00023242"/>
    </source>
</evidence>
<evidence type="ECO:0000256" key="1">
    <source>
        <dbReference type="ARBA" id="ARBA00004123"/>
    </source>
</evidence>
<feature type="domain" description="RSE1/DDB1/CPSF1 second beta-propeller" evidence="6">
    <location>
        <begin position="481"/>
        <end position="716"/>
    </location>
</feature>
<dbReference type="Gene3D" id="2.130.10.10">
    <property type="entry name" value="YVTN repeat-like/Quinoprotein amine dehydrogenase"/>
    <property type="match status" value="2"/>
</dbReference>
<feature type="domain" description="RSE1/DDB1/CPSF1 C-terminal" evidence="4">
    <location>
        <begin position="928"/>
        <end position="1202"/>
    </location>
</feature>
<dbReference type="GeneID" id="34613522"/>
<dbReference type="OrthoDB" id="20774at2759"/>
<dbReference type="Pfam" id="PF10433">
    <property type="entry name" value="Beta-prop_RSE1_1st"/>
    <property type="match status" value="1"/>
</dbReference>
<dbReference type="InterPro" id="IPR018846">
    <property type="entry name" value="Beta-prop_RSE1/DDB1/CPSF1_1st"/>
</dbReference>
<keyword evidence="2" id="KW-0507">mRNA processing</keyword>
<feature type="domain" description="RSE1/DDB1/CPSF1 first beta-propeller" evidence="5">
    <location>
        <begin position="27"/>
        <end position="421"/>
    </location>
</feature>
<dbReference type="VEuPathDB" id="FungiDB:ASPZODRAFT_1759696"/>
<name>A0A1L9SKI0_9EURO</name>
<evidence type="ECO:0000259" key="6">
    <source>
        <dbReference type="Pfam" id="PF23726"/>
    </source>
</evidence>
<dbReference type="STRING" id="1073090.A0A1L9SKI0"/>
<dbReference type="GO" id="GO:0003676">
    <property type="term" value="F:nucleic acid binding"/>
    <property type="evidence" value="ECO:0007669"/>
    <property type="project" value="InterPro"/>
</dbReference>
<dbReference type="EMBL" id="KV878340">
    <property type="protein sequence ID" value="OJJ47720.1"/>
    <property type="molecule type" value="Genomic_DNA"/>
</dbReference>
<keyword evidence="3" id="KW-0539">Nucleus</keyword>
<reference evidence="8" key="1">
    <citation type="journal article" date="2017" name="Genome Biol.">
        <title>Comparative genomics reveals high biological diversity and specific adaptations in the industrially and medically important fungal genus Aspergillus.</title>
        <authorList>
            <person name="de Vries R.P."/>
            <person name="Riley R."/>
            <person name="Wiebenga A."/>
            <person name="Aguilar-Osorio G."/>
            <person name="Amillis S."/>
            <person name="Uchima C.A."/>
            <person name="Anderluh G."/>
            <person name="Asadollahi M."/>
            <person name="Askin M."/>
            <person name="Barry K."/>
            <person name="Battaglia E."/>
            <person name="Bayram O."/>
            <person name="Benocci T."/>
            <person name="Braus-Stromeyer S.A."/>
            <person name="Caldana C."/>
            <person name="Canovas D."/>
            <person name="Cerqueira G.C."/>
            <person name="Chen F."/>
            <person name="Chen W."/>
            <person name="Choi C."/>
            <person name="Clum A."/>
            <person name="Dos Santos R.A."/>
            <person name="Damasio A.R."/>
            <person name="Diallinas G."/>
            <person name="Emri T."/>
            <person name="Fekete E."/>
            <person name="Flipphi M."/>
            <person name="Freyberg S."/>
            <person name="Gallo A."/>
            <person name="Gournas C."/>
            <person name="Habgood R."/>
            <person name="Hainaut M."/>
            <person name="Harispe M.L."/>
            <person name="Henrissat B."/>
            <person name="Hilden K.S."/>
            <person name="Hope R."/>
            <person name="Hossain A."/>
            <person name="Karabika E."/>
            <person name="Karaffa L."/>
            <person name="Karanyi Z."/>
            <person name="Krasevec N."/>
            <person name="Kuo A."/>
            <person name="Kusch H."/>
            <person name="LaButti K."/>
            <person name="Lagendijk E.L."/>
            <person name="Lapidus A."/>
            <person name="Levasseur A."/>
            <person name="Lindquist E."/>
            <person name="Lipzen A."/>
            <person name="Logrieco A.F."/>
            <person name="MacCabe A."/>
            <person name="Maekelae M.R."/>
            <person name="Malavazi I."/>
            <person name="Melin P."/>
            <person name="Meyer V."/>
            <person name="Mielnichuk N."/>
            <person name="Miskei M."/>
            <person name="Molnar A.P."/>
            <person name="Mule G."/>
            <person name="Ngan C.Y."/>
            <person name="Orejas M."/>
            <person name="Orosz E."/>
            <person name="Ouedraogo J.P."/>
            <person name="Overkamp K.M."/>
            <person name="Park H.-S."/>
            <person name="Perrone G."/>
            <person name="Piumi F."/>
            <person name="Punt P.J."/>
            <person name="Ram A.F."/>
            <person name="Ramon A."/>
            <person name="Rauscher S."/>
            <person name="Record E."/>
            <person name="Riano-Pachon D.M."/>
            <person name="Robert V."/>
            <person name="Roehrig J."/>
            <person name="Ruller R."/>
            <person name="Salamov A."/>
            <person name="Salih N.S."/>
            <person name="Samson R.A."/>
            <person name="Sandor E."/>
            <person name="Sanguinetti M."/>
            <person name="Schuetze T."/>
            <person name="Sepcic K."/>
            <person name="Shelest E."/>
            <person name="Sherlock G."/>
            <person name="Sophianopoulou V."/>
            <person name="Squina F.M."/>
            <person name="Sun H."/>
            <person name="Susca A."/>
            <person name="Todd R.B."/>
            <person name="Tsang A."/>
            <person name="Unkles S.E."/>
            <person name="van de Wiele N."/>
            <person name="van Rossen-Uffink D."/>
            <person name="Oliveira J.V."/>
            <person name="Vesth T.C."/>
            <person name="Visser J."/>
            <person name="Yu J.-H."/>
            <person name="Zhou M."/>
            <person name="Andersen M.R."/>
            <person name="Archer D.B."/>
            <person name="Baker S.E."/>
            <person name="Benoit I."/>
            <person name="Brakhage A.A."/>
            <person name="Braus G.H."/>
            <person name="Fischer R."/>
            <person name="Frisvad J.C."/>
            <person name="Goldman G.H."/>
            <person name="Houbraken J."/>
            <person name="Oakley B."/>
            <person name="Pocsi I."/>
            <person name="Scazzocchio C."/>
            <person name="Seiboth B."/>
            <person name="vanKuyk P.A."/>
            <person name="Wortman J."/>
            <person name="Dyer P.S."/>
            <person name="Grigoriev I.V."/>
        </authorList>
    </citation>
    <scope>NUCLEOTIDE SEQUENCE [LARGE SCALE GENOMIC DNA]</scope>
    <source>
        <strain evidence="8">CBS 506.65</strain>
    </source>
</reference>
<protein>
    <recommendedName>
        <fullName evidence="9">Cleavage/polyadenylation specificity factor A subunit N-terminal domain-containing protein</fullName>
    </recommendedName>
</protein>
<keyword evidence="8" id="KW-1185">Reference proteome</keyword>
<dbReference type="AlphaFoldDB" id="A0A1L9SKI0"/>
<dbReference type="RefSeq" id="XP_022582230.1">
    <property type="nucleotide sequence ID" value="XM_022727058.1"/>
</dbReference>
<dbReference type="Proteomes" id="UP000184188">
    <property type="component" value="Unassembled WGS sequence"/>
</dbReference>
<accession>A0A1L9SKI0</accession>
<proteinExistence type="predicted"/>
<dbReference type="Pfam" id="PF23726">
    <property type="entry name" value="Beta-prop_RSE1_2nd"/>
    <property type="match status" value="1"/>
</dbReference>
<dbReference type="GO" id="GO:0005634">
    <property type="term" value="C:nucleus"/>
    <property type="evidence" value="ECO:0007669"/>
    <property type="project" value="UniProtKB-SubCell"/>
</dbReference>
<organism evidence="7 8">
    <name type="scientific">Penicilliopsis zonata CBS 506.65</name>
    <dbReference type="NCBI Taxonomy" id="1073090"/>
    <lineage>
        <taxon>Eukaryota</taxon>
        <taxon>Fungi</taxon>
        <taxon>Dikarya</taxon>
        <taxon>Ascomycota</taxon>
        <taxon>Pezizomycotina</taxon>
        <taxon>Eurotiomycetes</taxon>
        <taxon>Eurotiomycetidae</taxon>
        <taxon>Eurotiales</taxon>
        <taxon>Aspergillaceae</taxon>
        <taxon>Penicilliopsis</taxon>
    </lineage>
</organism>
<evidence type="ECO:0008006" key="9">
    <source>
        <dbReference type="Google" id="ProtNLM"/>
    </source>
</evidence>